<organism evidence="7 8">
    <name type="scientific">Mariniflexile fucanivorans</name>
    <dbReference type="NCBI Taxonomy" id="264023"/>
    <lineage>
        <taxon>Bacteria</taxon>
        <taxon>Pseudomonadati</taxon>
        <taxon>Bacteroidota</taxon>
        <taxon>Flavobacteriia</taxon>
        <taxon>Flavobacteriales</taxon>
        <taxon>Flavobacteriaceae</taxon>
        <taxon>Mariniflexile</taxon>
    </lineage>
</organism>
<dbReference type="Gene3D" id="3.30.565.10">
    <property type="entry name" value="Histidine kinase-like ATPase, C-terminal domain"/>
    <property type="match status" value="1"/>
</dbReference>
<dbReference type="PRINTS" id="PR00344">
    <property type="entry name" value="BCTRLSENSOR"/>
</dbReference>
<gene>
    <name evidence="7" type="ORF">EV196_106125</name>
</gene>
<evidence type="ECO:0000313" key="8">
    <source>
        <dbReference type="Proteomes" id="UP000295455"/>
    </source>
</evidence>
<evidence type="ECO:0000256" key="5">
    <source>
        <dbReference type="ARBA" id="ARBA00022777"/>
    </source>
</evidence>
<dbReference type="Proteomes" id="UP000295455">
    <property type="component" value="Unassembled WGS sequence"/>
</dbReference>
<dbReference type="InterPro" id="IPR005467">
    <property type="entry name" value="His_kinase_dom"/>
</dbReference>
<keyword evidence="5" id="KW-0418">Kinase</keyword>
<protein>
    <recommendedName>
        <fullName evidence="2">histidine kinase</fullName>
        <ecNumber evidence="2">2.7.13.3</ecNumber>
    </recommendedName>
</protein>
<reference evidence="7 8" key="1">
    <citation type="submission" date="2019-03" db="EMBL/GenBank/DDBJ databases">
        <title>Genomic Encyclopedia of Type Strains, Phase IV (KMG-IV): sequencing the most valuable type-strain genomes for metagenomic binning, comparative biology and taxonomic classification.</title>
        <authorList>
            <person name="Goeker M."/>
        </authorList>
    </citation>
    <scope>NUCLEOTIDE SEQUENCE [LARGE SCALE GENOMIC DNA]</scope>
    <source>
        <strain evidence="7 8">DSM 18792</strain>
    </source>
</reference>
<dbReference type="InterPro" id="IPR036097">
    <property type="entry name" value="HisK_dim/P_sf"/>
</dbReference>
<dbReference type="Gene3D" id="1.10.287.130">
    <property type="match status" value="1"/>
</dbReference>
<dbReference type="PROSITE" id="PS50109">
    <property type="entry name" value="HIS_KIN"/>
    <property type="match status" value="1"/>
</dbReference>
<dbReference type="RefSeq" id="WP_243652238.1">
    <property type="nucleotide sequence ID" value="NZ_OX156936.1"/>
</dbReference>
<name>A0A4R1RG76_9FLAO</name>
<dbReference type="CDD" id="cd00082">
    <property type="entry name" value="HisKA"/>
    <property type="match status" value="1"/>
</dbReference>
<evidence type="ECO:0000259" key="6">
    <source>
        <dbReference type="PROSITE" id="PS50109"/>
    </source>
</evidence>
<evidence type="ECO:0000256" key="3">
    <source>
        <dbReference type="ARBA" id="ARBA00022553"/>
    </source>
</evidence>
<evidence type="ECO:0000256" key="1">
    <source>
        <dbReference type="ARBA" id="ARBA00000085"/>
    </source>
</evidence>
<dbReference type="SMART" id="SM00387">
    <property type="entry name" value="HATPase_c"/>
    <property type="match status" value="1"/>
</dbReference>
<dbReference type="InterPro" id="IPR003661">
    <property type="entry name" value="HisK_dim/P_dom"/>
</dbReference>
<dbReference type="InterPro" id="IPR003018">
    <property type="entry name" value="GAF"/>
</dbReference>
<sequence length="466" mass="53713">MLNLKVYEVKTKLTPSMQKENLHTTNKISEVNKSDYNQNTSQLEKDKIIERHLRFQDLLISISTKYINSDLSDIDKLICESLQQIGEFVLSDRSYIFSYDFTNNTCSNTYEWCAKDIEPEIDNLQNLPLDYITQWLDAHKKGDAFYIEDVSLLPKDGEFGLRAVLEPQGIKSLITIPKIKNNELIGFIGFDSVKKLNTFSKNEQEILFVYANMLVNVLQKKEYEEQIKAQEIKKEALLKSLSIQNEELNEYAHVVSHDLKAPLINIYTLVGWFMDDNKEALDENAFKPLKQVLFNVEKMDFLIKGILDYSTIDKLDEVDKLVDFNLIITEVLQTILIPNHIKITVQENLPSLFGNTWRFKQVFQNLIQNAINYCDKDNGLVEIGCVEKDSSYQFFVKDNGIGIKADYFEKIFKVFTKLESTGSSSGIGLSIVKKIISHYKGSIWLESELDMGTTFYFKLSKDMGTN</sequence>
<dbReference type="SUPFAM" id="SSF47384">
    <property type="entry name" value="Homodimeric domain of signal transducing histidine kinase"/>
    <property type="match status" value="1"/>
</dbReference>
<dbReference type="PANTHER" id="PTHR43304:SF1">
    <property type="entry name" value="PAC DOMAIN-CONTAINING PROTEIN"/>
    <property type="match status" value="1"/>
</dbReference>
<comment type="caution">
    <text evidence="7">The sequence shown here is derived from an EMBL/GenBank/DDBJ whole genome shotgun (WGS) entry which is preliminary data.</text>
</comment>
<dbReference type="InterPro" id="IPR003594">
    <property type="entry name" value="HATPase_dom"/>
</dbReference>
<dbReference type="InterPro" id="IPR036890">
    <property type="entry name" value="HATPase_C_sf"/>
</dbReference>
<dbReference type="AlphaFoldDB" id="A0A4R1RG76"/>
<dbReference type="SUPFAM" id="SSF55781">
    <property type="entry name" value="GAF domain-like"/>
    <property type="match status" value="1"/>
</dbReference>
<evidence type="ECO:0000313" key="7">
    <source>
        <dbReference type="EMBL" id="TCL64936.1"/>
    </source>
</evidence>
<keyword evidence="8" id="KW-1185">Reference proteome</keyword>
<feature type="domain" description="Histidine kinase" evidence="6">
    <location>
        <begin position="254"/>
        <end position="463"/>
    </location>
</feature>
<dbReference type="InterPro" id="IPR004358">
    <property type="entry name" value="Sig_transdc_His_kin-like_C"/>
</dbReference>
<comment type="catalytic activity">
    <reaction evidence="1">
        <text>ATP + protein L-histidine = ADP + protein N-phospho-L-histidine.</text>
        <dbReference type="EC" id="2.7.13.3"/>
    </reaction>
</comment>
<dbReference type="PANTHER" id="PTHR43304">
    <property type="entry name" value="PHYTOCHROME-LIKE PROTEIN CPH1"/>
    <property type="match status" value="1"/>
</dbReference>
<dbReference type="EMBL" id="SLUP01000006">
    <property type="protein sequence ID" value="TCL64936.1"/>
    <property type="molecule type" value="Genomic_DNA"/>
</dbReference>
<proteinExistence type="predicted"/>
<dbReference type="InterPro" id="IPR029016">
    <property type="entry name" value="GAF-like_dom_sf"/>
</dbReference>
<evidence type="ECO:0000256" key="2">
    <source>
        <dbReference type="ARBA" id="ARBA00012438"/>
    </source>
</evidence>
<dbReference type="Gene3D" id="3.30.450.40">
    <property type="match status" value="1"/>
</dbReference>
<dbReference type="SUPFAM" id="SSF55874">
    <property type="entry name" value="ATPase domain of HSP90 chaperone/DNA topoisomerase II/histidine kinase"/>
    <property type="match status" value="1"/>
</dbReference>
<dbReference type="Pfam" id="PF01590">
    <property type="entry name" value="GAF"/>
    <property type="match status" value="1"/>
</dbReference>
<evidence type="ECO:0000256" key="4">
    <source>
        <dbReference type="ARBA" id="ARBA00022679"/>
    </source>
</evidence>
<accession>A0A4R1RG76</accession>
<dbReference type="Pfam" id="PF02518">
    <property type="entry name" value="HATPase_c"/>
    <property type="match status" value="1"/>
</dbReference>
<keyword evidence="4" id="KW-0808">Transferase</keyword>
<dbReference type="GO" id="GO:0000155">
    <property type="term" value="F:phosphorelay sensor kinase activity"/>
    <property type="evidence" value="ECO:0007669"/>
    <property type="project" value="InterPro"/>
</dbReference>
<dbReference type="InterPro" id="IPR052162">
    <property type="entry name" value="Sensor_kinase/Photoreceptor"/>
</dbReference>
<dbReference type="EC" id="2.7.13.3" evidence="2"/>
<keyword evidence="3" id="KW-0597">Phosphoprotein</keyword>